<dbReference type="AlphaFoldDB" id="W7XKA9"/>
<keyword evidence="2" id="KW-1185">Reference proteome</keyword>
<accession>W7XKA9</accession>
<reference evidence="2" key="1">
    <citation type="journal article" date="2006" name="PLoS Biol.">
        <title>Macronuclear genome sequence of the ciliate Tetrahymena thermophila, a model eukaryote.</title>
        <authorList>
            <person name="Eisen J.A."/>
            <person name="Coyne R.S."/>
            <person name="Wu M."/>
            <person name="Wu D."/>
            <person name="Thiagarajan M."/>
            <person name="Wortman J.R."/>
            <person name="Badger J.H."/>
            <person name="Ren Q."/>
            <person name="Amedeo P."/>
            <person name="Jones K.M."/>
            <person name="Tallon L.J."/>
            <person name="Delcher A.L."/>
            <person name="Salzberg S.L."/>
            <person name="Silva J.C."/>
            <person name="Haas B.J."/>
            <person name="Majoros W.H."/>
            <person name="Farzad M."/>
            <person name="Carlton J.M."/>
            <person name="Smith R.K. Jr."/>
            <person name="Garg J."/>
            <person name="Pearlman R.E."/>
            <person name="Karrer K.M."/>
            <person name="Sun L."/>
            <person name="Manning G."/>
            <person name="Elde N.C."/>
            <person name="Turkewitz A.P."/>
            <person name="Asai D.J."/>
            <person name="Wilkes D.E."/>
            <person name="Wang Y."/>
            <person name="Cai H."/>
            <person name="Collins K."/>
            <person name="Stewart B.A."/>
            <person name="Lee S.R."/>
            <person name="Wilamowska K."/>
            <person name="Weinberg Z."/>
            <person name="Ruzzo W.L."/>
            <person name="Wloga D."/>
            <person name="Gaertig J."/>
            <person name="Frankel J."/>
            <person name="Tsao C.-C."/>
            <person name="Gorovsky M.A."/>
            <person name="Keeling P.J."/>
            <person name="Waller R.F."/>
            <person name="Patron N.J."/>
            <person name="Cherry J.M."/>
            <person name="Stover N.A."/>
            <person name="Krieger C.J."/>
            <person name="del Toro C."/>
            <person name="Ryder H.F."/>
            <person name="Williamson S.C."/>
            <person name="Barbeau R.A."/>
            <person name="Hamilton E.P."/>
            <person name="Orias E."/>
        </authorList>
    </citation>
    <scope>NUCLEOTIDE SEQUENCE [LARGE SCALE GENOMIC DNA]</scope>
    <source>
        <strain evidence="2">SB210</strain>
    </source>
</reference>
<gene>
    <name evidence="1" type="ORF">TTHERM_000013199</name>
</gene>
<name>W7XKA9_TETTS</name>
<protein>
    <submittedName>
        <fullName evidence="1">Uncharacterized protein</fullName>
    </submittedName>
</protein>
<dbReference type="RefSeq" id="XP_012651130.1">
    <property type="nucleotide sequence ID" value="XM_012795676.1"/>
</dbReference>
<sequence>MIFRFFIVRIVNNNKQQLSKQDTQIKQSQYISKNNMQIAAYQQIKQAQNHINSIQVIAGFIQQQKNCLYRNILYCRDNSVAIECFRHYKNNFLKIQVDATAICNESQNQRHEIDFESSQLEIDVSELESSQDFQEKKDVLDFLGKNKLNVYKNILYAFNKHILSCKDEKLIELYESFTQNWNYLHIQRRVSQNLKDNVRPSLKFRNLLKSQNLNKIFIHFLQNIEEFWLKNSKIKDKEVYNNSISLLLKGYEHGTLIKHIQYYRKSKK</sequence>
<dbReference type="Proteomes" id="UP000009168">
    <property type="component" value="Unassembled WGS sequence"/>
</dbReference>
<dbReference type="KEGG" id="tet:TTHERM_000013199"/>
<dbReference type="EMBL" id="GG662845">
    <property type="protein sequence ID" value="EWS76346.1"/>
    <property type="molecule type" value="Genomic_DNA"/>
</dbReference>
<dbReference type="InParanoid" id="W7XKA9"/>
<dbReference type="InterPro" id="IPR028008">
    <property type="entry name" value="DUF4441"/>
</dbReference>
<dbReference type="Pfam" id="PF14536">
    <property type="entry name" value="DUF4441"/>
    <property type="match status" value="1"/>
</dbReference>
<dbReference type="GeneID" id="24436811"/>
<organism evidence="1 2">
    <name type="scientific">Tetrahymena thermophila (strain SB210)</name>
    <dbReference type="NCBI Taxonomy" id="312017"/>
    <lineage>
        <taxon>Eukaryota</taxon>
        <taxon>Sar</taxon>
        <taxon>Alveolata</taxon>
        <taxon>Ciliophora</taxon>
        <taxon>Intramacronucleata</taxon>
        <taxon>Oligohymenophorea</taxon>
        <taxon>Hymenostomatida</taxon>
        <taxon>Tetrahymenina</taxon>
        <taxon>Tetrahymenidae</taxon>
        <taxon>Tetrahymena</taxon>
    </lineage>
</organism>
<evidence type="ECO:0000313" key="2">
    <source>
        <dbReference type="Proteomes" id="UP000009168"/>
    </source>
</evidence>
<proteinExistence type="predicted"/>
<evidence type="ECO:0000313" key="1">
    <source>
        <dbReference type="EMBL" id="EWS76346.1"/>
    </source>
</evidence>